<feature type="compositionally biased region" description="Basic and acidic residues" evidence="1">
    <location>
        <begin position="288"/>
        <end position="297"/>
    </location>
</feature>
<dbReference type="RefSeq" id="XP_035321522.1">
    <property type="nucleotide sequence ID" value="XM_035469142.1"/>
</dbReference>
<reference evidence="2" key="1">
    <citation type="submission" date="2020-03" db="EMBL/GenBank/DDBJ databases">
        <title>Site-based positive gene gene selection in Geosmithia morbida across the United States reveals a broad range of putative effectors and factors for local host and environmental adapation.</title>
        <authorList>
            <person name="Onufrak A."/>
            <person name="Murdoch R.W."/>
            <person name="Gazis R."/>
            <person name="Huff M."/>
            <person name="Staton M."/>
            <person name="Klingeman W."/>
            <person name="Hadziabdic D."/>
        </authorList>
    </citation>
    <scope>NUCLEOTIDE SEQUENCE</scope>
    <source>
        <strain evidence="2">1262</strain>
    </source>
</reference>
<dbReference type="OrthoDB" id="3506470at2759"/>
<name>A0A9P5D4J8_9HYPO</name>
<evidence type="ECO:0000313" key="3">
    <source>
        <dbReference type="Proteomes" id="UP000749293"/>
    </source>
</evidence>
<keyword evidence="3" id="KW-1185">Reference proteome</keyword>
<dbReference type="Proteomes" id="UP000749293">
    <property type="component" value="Unassembled WGS sequence"/>
</dbReference>
<evidence type="ECO:0000313" key="2">
    <source>
        <dbReference type="EMBL" id="KAF4122870.1"/>
    </source>
</evidence>
<gene>
    <name evidence="2" type="ORF">GMORB2_7177</name>
</gene>
<feature type="compositionally biased region" description="Polar residues" evidence="1">
    <location>
        <begin position="243"/>
        <end position="257"/>
    </location>
</feature>
<protein>
    <submittedName>
        <fullName evidence="2">Uncharacterized protein</fullName>
    </submittedName>
</protein>
<accession>A0A9P5D4J8</accession>
<proteinExistence type="predicted"/>
<evidence type="ECO:0000256" key="1">
    <source>
        <dbReference type="SAM" id="MobiDB-lite"/>
    </source>
</evidence>
<dbReference type="EMBL" id="JAANYQ010000008">
    <property type="protein sequence ID" value="KAF4122870.1"/>
    <property type="molecule type" value="Genomic_DNA"/>
</dbReference>
<feature type="region of interest" description="Disordered" evidence="1">
    <location>
        <begin position="197"/>
        <end position="224"/>
    </location>
</feature>
<dbReference type="GeneID" id="55973400"/>
<sequence length="664" mass="71958">MKGLMPLALSPSLSSTCSYSPVEENMVSNKVDGYFPEILARDLEKSSFAFESRSMTAGRPIPSLSIENTDTKQVWPCHLTSSSHPAAPKPGKSLIPIQEQNSAVSFHRPWHTSKFNETSSEDDSMTEECMAKGSGERPISFNDQSIETAATSLGYSSRCTSPKEDPTCGHECRQSWIEADSDDDEPGMHIDALEENLAPLSPRPPTPPESESSRGCSTDSQELHQPLHQSPIYRKNMHRKSHSQQPPGNPLSSSQGHRNSDGPPTTPPPDRRRRASSLHTPTTWKTSHRIDISHNRGDSQGSKSVAALGPTYMGDTGTATGEETVPPAGGGPKTRNRVFIRPSPPPSPLPSVESWLNGATLQYAAQCPGDEMAKAVPLPPDVVETLRVSVACFPETMLLSSSLTIETIRNYSKKVRQPNADPASNSSSSSGSSSGTTMAAPEAPPDSPRRSLWKRVLPYKKSPAPGRHRALLAGTHSDIKASISAPVEPSKPWIPLGNIFVNCSDYILDALWAHILAYNYISALVPRPPPRRTSCRDQADDNNDEIPKKAASLLGLAISTDTFQQNQQDGDRTSGSKLLSPMPWGLVGDGMVADESPRAANHENTAKDIQAGLMRCIIRLIATAKLMTEDGSGQRRVVEMEARGVDVLFTRSLCEIVRVAEESV</sequence>
<feature type="region of interest" description="Disordered" evidence="1">
    <location>
        <begin position="237"/>
        <end position="307"/>
    </location>
</feature>
<organism evidence="2 3">
    <name type="scientific">Geosmithia morbida</name>
    <dbReference type="NCBI Taxonomy" id="1094350"/>
    <lineage>
        <taxon>Eukaryota</taxon>
        <taxon>Fungi</taxon>
        <taxon>Dikarya</taxon>
        <taxon>Ascomycota</taxon>
        <taxon>Pezizomycotina</taxon>
        <taxon>Sordariomycetes</taxon>
        <taxon>Hypocreomycetidae</taxon>
        <taxon>Hypocreales</taxon>
        <taxon>Bionectriaceae</taxon>
        <taxon>Geosmithia</taxon>
    </lineage>
</organism>
<feature type="region of interest" description="Disordered" evidence="1">
    <location>
        <begin position="414"/>
        <end position="452"/>
    </location>
</feature>
<dbReference type="AlphaFoldDB" id="A0A9P5D4J8"/>
<feature type="compositionally biased region" description="Low complexity" evidence="1">
    <location>
        <begin position="424"/>
        <end position="435"/>
    </location>
</feature>
<comment type="caution">
    <text evidence="2">The sequence shown here is derived from an EMBL/GenBank/DDBJ whole genome shotgun (WGS) entry which is preliminary data.</text>
</comment>